<dbReference type="GO" id="GO:0046872">
    <property type="term" value="F:metal ion binding"/>
    <property type="evidence" value="ECO:0007669"/>
    <property type="project" value="InterPro"/>
</dbReference>
<feature type="signal peptide" evidence="5">
    <location>
        <begin position="1"/>
        <end position="29"/>
    </location>
</feature>
<dbReference type="AlphaFoldDB" id="A0A255YV04"/>
<dbReference type="PROSITE" id="PS00143">
    <property type="entry name" value="INSULINASE"/>
    <property type="match status" value="1"/>
</dbReference>
<comment type="caution">
    <text evidence="8">The sequence shown here is derived from an EMBL/GenBank/DDBJ whole genome shotgun (WGS) entry which is preliminary data.</text>
</comment>
<keyword evidence="3" id="KW-0482">Metalloprotease</keyword>
<accession>A0A255YV04</accession>
<gene>
    <name evidence="8" type="ORF">CHU95_16980</name>
</gene>
<keyword evidence="9" id="KW-1185">Reference proteome</keyword>
<dbReference type="InterPro" id="IPR001431">
    <property type="entry name" value="Pept_M16_Zn_BS"/>
</dbReference>
<name>A0A255YV04_9PROT</name>
<evidence type="ECO:0000259" key="7">
    <source>
        <dbReference type="Pfam" id="PF05193"/>
    </source>
</evidence>
<evidence type="ECO:0000259" key="6">
    <source>
        <dbReference type="Pfam" id="PF00675"/>
    </source>
</evidence>
<feature type="domain" description="Peptidase M16 C-terminal" evidence="7">
    <location>
        <begin position="205"/>
        <end position="386"/>
    </location>
</feature>
<dbReference type="PANTHER" id="PTHR11851">
    <property type="entry name" value="METALLOPROTEASE"/>
    <property type="match status" value="1"/>
</dbReference>
<dbReference type="RefSeq" id="WP_094457522.1">
    <property type="nucleotide sequence ID" value="NZ_NOXU01000031.1"/>
</dbReference>
<dbReference type="InterPro" id="IPR007863">
    <property type="entry name" value="Peptidase_M16_C"/>
</dbReference>
<dbReference type="Proteomes" id="UP000216998">
    <property type="component" value="Unassembled WGS sequence"/>
</dbReference>
<dbReference type="InterPro" id="IPR011765">
    <property type="entry name" value="Pept_M16_N"/>
</dbReference>
<dbReference type="Pfam" id="PF05193">
    <property type="entry name" value="Peptidase_M16_C"/>
    <property type="match status" value="1"/>
</dbReference>
<organism evidence="8 9">
    <name type="scientific">Niveispirillum lacus</name>
    <dbReference type="NCBI Taxonomy" id="1981099"/>
    <lineage>
        <taxon>Bacteria</taxon>
        <taxon>Pseudomonadati</taxon>
        <taxon>Pseudomonadota</taxon>
        <taxon>Alphaproteobacteria</taxon>
        <taxon>Rhodospirillales</taxon>
        <taxon>Azospirillaceae</taxon>
        <taxon>Niveispirillum</taxon>
    </lineage>
</organism>
<dbReference type="SUPFAM" id="SSF63411">
    <property type="entry name" value="LuxS/MPP-like metallohydrolase"/>
    <property type="match status" value="2"/>
</dbReference>
<proteinExistence type="inferred from homology"/>
<dbReference type="Gene3D" id="3.30.830.10">
    <property type="entry name" value="Metalloenzyme, LuxS/M16 peptidase-like"/>
    <property type="match status" value="2"/>
</dbReference>
<dbReference type="InterPro" id="IPR011249">
    <property type="entry name" value="Metalloenz_LuxS/M16"/>
</dbReference>
<sequence>MNQNARPQQSRRWRLLAAGVVLSAFVSLAATLPSAARVFDPETFTLKNGMQVVVINNPRAPVVSHMVWYKVGSADETPGKSGLAHYLEHLMFKGTDKMKPSEFSRTVARNGGRDNAFTAYDYTAYFENIARDRLELVMGMEADRMVNLRLTDEIVLPERQVIQEERRQRTENEPASRLFEQMYSLLFVHHPYGTPIIGWMHEIEKLTTQDALDFYKRHYAPNNAILVVAGDITAKELKPLAEKTYGQIAPVDNIPARVRVTEPPTEGARRITLTDDQVRQPNWTRMWRAPSYNAGEKQHAYPLEVLENILADGATSRLYRSLVVEQKIAAGVNLSYNASALDLGTLSISATPAPGQDVAAMEAAIDAELAKLLSGGVTDAEVASAKVRLRRDAIFARDSLQGPAYAFGVALTTGQTVADVEAWPDRIAAVTREQVEAAARHVLSQGNHVTGILMPAEPAATAASAPPTAAPATVGGSK</sequence>
<protein>
    <submittedName>
        <fullName evidence="8">Peptidase M16</fullName>
    </submittedName>
</protein>
<dbReference type="OrthoDB" id="9811314at2"/>
<comment type="similarity">
    <text evidence="2 4">Belongs to the peptidase M16 family.</text>
</comment>
<reference evidence="8 9" key="1">
    <citation type="submission" date="2017-07" db="EMBL/GenBank/DDBJ databases">
        <title>Niveispirillum cyanobacteriorum sp. nov., isolated from cyanobacterial aggregates in a eutrophic lake.</title>
        <authorList>
            <person name="Cai H."/>
        </authorList>
    </citation>
    <scope>NUCLEOTIDE SEQUENCE [LARGE SCALE GENOMIC DNA]</scope>
    <source>
        <strain evidence="9">TH1-14</strain>
    </source>
</reference>
<dbReference type="GO" id="GO:0004222">
    <property type="term" value="F:metalloendopeptidase activity"/>
    <property type="evidence" value="ECO:0007669"/>
    <property type="project" value="InterPro"/>
</dbReference>
<dbReference type="GO" id="GO:0006508">
    <property type="term" value="P:proteolysis"/>
    <property type="evidence" value="ECO:0007669"/>
    <property type="project" value="InterPro"/>
</dbReference>
<dbReference type="Pfam" id="PF00675">
    <property type="entry name" value="Peptidase_M16"/>
    <property type="match status" value="1"/>
</dbReference>
<evidence type="ECO:0000256" key="2">
    <source>
        <dbReference type="ARBA" id="ARBA00007261"/>
    </source>
</evidence>
<feature type="chain" id="PRO_5013101275" evidence="5">
    <location>
        <begin position="30"/>
        <end position="478"/>
    </location>
</feature>
<dbReference type="InterPro" id="IPR050361">
    <property type="entry name" value="MPP/UQCRC_Complex"/>
</dbReference>
<dbReference type="EMBL" id="NOXU01000031">
    <property type="protein sequence ID" value="OYQ32485.1"/>
    <property type="molecule type" value="Genomic_DNA"/>
</dbReference>
<feature type="domain" description="Peptidase M16 N-terminal" evidence="6">
    <location>
        <begin position="52"/>
        <end position="197"/>
    </location>
</feature>
<dbReference type="PANTHER" id="PTHR11851:SF49">
    <property type="entry name" value="MITOCHONDRIAL-PROCESSING PEPTIDASE SUBUNIT ALPHA"/>
    <property type="match status" value="1"/>
</dbReference>
<keyword evidence="5" id="KW-0732">Signal</keyword>
<evidence type="ECO:0000313" key="8">
    <source>
        <dbReference type="EMBL" id="OYQ32485.1"/>
    </source>
</evidence>
<evidence type="ECO:0000313" key="9">
    <source>
        <dbReference type="Proteomes" id="UP000216998"/>
    </source>
</evidence>
<keyword evidence="3" id="KW-0645">Protease</keyword>
<evidence type="ECO:0000256" key="5">
    <source>
        <dbReference type="SAM" id="SignalP"/>
    </source>
</evidence>
<keyword evidence="3" id="KW-0378">Hydrolase</keyword>
<evidence type="ECO:0000256" key="3">
    <source>
        <dbReference type="ARBA" id="ARBA00023049"/>
    </source>
</evidence>
<evidence type="ECO:0000256" key="4">
    <source>
        <dbReference type="RuleBase" id="RU004447"/>
    </source>
</evidence>
<comment type="cofactor">
    <cofactor evidence="1">
        <name>Zn(2+)</name>
        <dbReference type="ChEBI" id="CHEBI:29105"/>
    </cofactor>
</comment>
<evidence type="ECO:0000256" key="1">
    <source>
        <dbReference type="ARBA" id="ARBA00001947"/>
    </source>
</evidence>